<organism evidence="1 2">
    <name type="scientific">Daphnia magna</name>
    <dbReference type="NCBI Taxonomy" id="35525"/>
    <lineage>
        <taxon>Eukaryota</taxon>
        <taxon>Metazoa</taxon>
        <taxon>Ecdysozoa</taxon>
        <taxon>Arthropoda</taxon>
        <taxon>Crustacea</taxon>
        <taxon>Branchiopoda</taxon>
        <taxon>Diplostraca</taxon>
        <taxon>Cladocera</taxon>
        <taxon>Anomopoda</taxon>
        <taxon>Daphniidae</taxon>
        <taxon>Daphnia</taxon>
    </lineage>
</organism>
<reference evidence="1 2" key="1">
    <citation type="journal article" date="2023" name="Nucleic Acids Res.">
        <title>The hologenome of Daphnia magna reveals possible DNA methylation and microbiome-mediated evolution of the host genome.</title>
        <authorList>
            <person name="Chaturvedi A."/>
            <person name="Li X."/>
            <person name="Dhandapani V."/>
            <person name="Marshall H."/>
            <person name="Kissane S."/>
            <person name="Cuenca-Cambronero M."/>
            <person name="Asole G."/>
            <person name="Calvet F."/>
            <person name="Ruiz-Romero M."/>
            <person name="Marangio P."/>
            <person name="Guigo R."/>
            <person name="Rago D."/>
            <person name="Mirbahai L."/>
            <person name="Eastwood N."/>
            <person name="Colbourne J.K."/>
            <person name="Zhou J."/>
            <person name="Mallon E."/>
            <person name="Orsini L."/>
        </authorList>
    </citation>
    <scope>NUCLEOTIDE SEQUENCE [LARGE SCALE GENOMIC DNA]</scope>
    <source>
        <strain evidence="1">LRV0_1</strain>
    </source>
</reference>
<gene>
    <name evidence="1" type="ORF">OUZ56_007500</name>
</gene>
<evidence type="ECO:0000313" key="1">
    <source>
        <dbReference type="EMBL" id="KAK4022013.1"/>
    </source>
</evidence>
<dbReference type="Proteomes" id="UP001234178">
    <property type="component" value="Unassembled WGS sequence"/>
</dbReference>
<dbReference type="EMBL" id="JAOYFB010000037">
    <property type="protein sequence ID" value="KAK4022013.1"/>
    <property type="molecule type" value="Genomic_DNA"/>
</dbReference>
<proteinExistence type="predicted"/>
<sequence>MHANNVDNVKAGVPNCLAKLFAPLWAKETGRADTDDTNRVITEDDTNKLIWLPPTPLNGPQKKTHTKKIANVISPCPCLR</sequence>
<evidence type="ECO:0000313" key="2">
    <source>
        <dbReference type="Proteomes" id="UP001234178"/>
    </source>
</evidence>
<keyword evidence="2" id="KW-1185">Reference proteome</keyword>
<name>A0ABR0AAC3_9CRUS</name>
<accession>A0ABR0AAC3</accession>
<comment type="caution">
    <text evidence="1">The sequence shown here is derived from an EMBL/GenBank/DDBJ whole genome shotgun (WGS) entry which is preliminary data.</text>
</comment>
<protein>
    <submittedName>
        <fullName evidence="1">Uncharacterized protein</fullName>
    </submittedName>
</protein>